<keyword evidence="2" id="KW-1185">Reference proteome</keyword>
<proteinExistence type="predicted"/>
<dbReference type="EMBL" id="JAZDQP010000001">
    <property type="protein sequence ID" value="MEE1864847.1"/>
    <property type="molecule type" value="Genomic_DNA"/>
</dbReference>
<sequence length="455" mass="51196">MTLLKPMSGDLAELHRHGSLRELYQHLLSSEKEEAAQAAATFLQQQLAAVEDVATGLPPDAQQLAHWVEQNCVAVAAEYADYLEQRKQGAVRRYFHNKAHALHTLRSVAPTKLVDGAWLYGVLEHWRDYRYNGLITTYLEELGDGQGAQNHVAIYRRLLAEHDCESDQGLADEHFHQGAIQLALGCCASDFMPEVLGYNLGYEQLPLHLLVCAYELIELGIDPYYFSLHVTIDNASTGHARRAVMAVSELMPVGMDPQLYWKRVARGYALNDLGTSTTAVIGAFDLEQELLAMLERKRPFGQHMHSDYASFEGKTVNQWLSEPGQMPNFLRALQGKGWIQRHQDPANSRFWQLIDGAGAAMFGVFSGFEKQLIHDWIAGDWQDGRRRCARRRISNVAAQELPEDAETEALSASLKGQPADAQIALLMPWLGPQRHSRPAGLFATRRFIELRTRLR</sequence>
<reference evidence="1 2" key="1">
    <citation type="submission" date="2024-01" db="EMBL/GenBank/DDBJ databases">
        <title>Unpublished Manusciprt.</title>
        <authorList>
            <person name="Duman M."/>
            <person name="Valdes E.G."/>
            <person name="Ajmi N."/>
            <person name="Altun S."/>
            <person name="Saticioglu I.B."/>
        </authorList>
    </citation>
    <scope>NUCLEOTIDE SEQUENCE [LARGE SCALE GENOMIC DNA]</scope>
    <source>
        <strain evidence="1 2">120P</strain>
    </source>
</reference>
<evidence type="ECO:0000313" key="2">
    <source>
        <dbReference type="Proteomes" id="UP001307839"/>
    </source>
</evidence>
<dbReference type="Gene3D" id="1.20.910.10">
    <property type="entry name" value="Heme oxygenase-like"/>
    <property type="match status" value="1"/>
</dbReference>
<gene>
    <name evidence="1" type="ORF">V0R53_00410</name>
</gene>
<name>A0AB35WKZ9_9PSED</name>
<dbReference type="Pfam" id="PF14518">
    <property type="entry name" value="Haem_oxygenas_2"/>
    <property type="match status" value="1"/>
</dbReference>
<organism evidence="1 2">
    <name type="scientific">Pseudomonas auratipiscis</name>
    <dbReference type="NCBI Taxonomy" id="3115853"/>
    <lineage>
        <taxon>Bacteria</taxon>
        <taxon>Pseudomonadati</taxon>
        <taxon>Pseudomonadota</taxon>
        <taxon>Gammaproteobacteria</taxon>
        <taxon>Pseudomonadales</taxon>
        <taxon>Pseudomonadaceae</taxon>
        <taxon>Pseudomonas</taxon>
    </lineage>
</organism>
<evidence type="ECO:0000313" key="1">
    <source>
        <dbReference type="EMBL" id="MEE1864847.1"/>
    </source>
</evidence>
<dbReference type="AlphaFoldDB" id="A0AB35WKZ9"/>
<dbReference type="SMART" id="SM01236">
    <property type="entry name" value="Haem_oxygenase_2"/>
    <property type="match status" value="1"/>
</dbReference>
<accession>A0AB35WKZ9</accession>
<protein>
    <submittedName>
        <fullName evidence="1">Iron-containing redox enzyme family protein</fullName>
    </submittedName>
</protein>
<comment type="caution">
    <text evidence="1">The sequence shown here is derived from an EMBL/GenBank/DDBJ whole genome shotgun (WGS) entry which is preliminary data.</text>
</comment>
<dbReference type="Proteomes" id="UP001307839">
    <property type="component" value="Unassembled WGS sequence"/>
</dbReference>
<dbReference type="RefSeq" id="WP_330078505.1">
    <property type="nucleotide sequence ID" value="NZ_JAZDCU010000001.1"/>
</dbReference>
<dbReference type="InterPro" id="IPR016084">
    <property type="entry name" value="Haem_Oase-like_multi-hlx"/>
</dbReference>